<evidence type="ECO:0000313" key="1">
    <source>
        <dbReference type="EMBL" id="MED6200417.1"/>
    </source>
</evidence>
<accession>A0ABU6XQF2</accession>
<dbReference type="Proteomes" id="UP001341840">
    <property type="component" value="Unassembled WGS sequence"/>
</dbReference>
<proteinExistence type="predicted"/>
<evidence type="ECO:0000313" key="2">
    <source>
        <dbReference type="Proteomes" id="UP001341840"/>
    </source>
</evidence>
<reference evidence="1 2" key="1">
    <citation type="journal article" date="2023" name="Plants (Basel)">
        <title>Bridging the Gap: Combining Genomics and Transcriptomics Approaches to Understand Stylosanthes scabra, an Orphan Legume from the Brazilian Caatinga.</title>
        <authorList>
            <person name="Ferreira-Neto J.R.C."/>
            <person name="da Silva M.D."/>
            <person name="Binneck E."/>
            <person name="de Melo N.F."/>
            <person name="da Silva R.H."/>
            <person name="de Melo A.L.T.M."/>
            <person name="Pandolfi V."/>
            <person name="Bustamante F.O."/>
            <person name="Brasileiro-Vidal A.C."/>
            <person name="Benko-Iseppon A.M."/>
        </authorList>
    </citation>
    <scope>NUCLEOTIDE SEQUENCE [LARGE SCALE GENOMIC DNA]</scope>
    <source>
        <tissue evidence="1">Leaves</tissue>
    </source>
</reference>
<comment type="caution">
    <text evidence="1">The sequence shown here is derived from an EMBL/GenBank/DDBJ whole genome shotgun (WGS) entry which is preliminary data.</text>
</comment>
<keyword evidence="2" id="KW-1185">Reference proteome</keyword>
<name>A0ABU6XQF2_9FABA</name>
<sequence>MASALRVSLQTAPMFGWNLSSEPNELLGYSSACETRPGWGLLGSQVPLPEFGQSFAGGVDGVRREGHLKGHSDAQRLQNIREVFVTFRVNELPEQNVESRLETRYCHHPLILSSQGSEIFPWWGVVPTRDSDAQVSIGHKRVLENHLKSETIIVKEPRLEDPFNIDPERTNQASYDADHQTYRAAYQKI</sequence>
<protein>
    <submittedName>
        <fullName evidence="1">Uncharacterized protein</fullName>
    </submittedName>
</protein>
<dbReference type="EMBL" id="JASCZI010212839">
    <property type="protein sequence ID" value="MED6200417.1"/>
    <property type="molecule type" value="Genomic_DNA"/>
</dbReference>
<gene>
    <name evidence="1" type="ORF">PIB30_084840</name>
</gene>
<organism evidence="1 2">
    <name type="scientific">Stylosanthes scabra</name>
    <dbReference type="NCBI Taxonomy" id="79078"/>
    <lineage>
        <taxon>Eukaryota</taxon>
        <taxon>Viridiplantae</taxon>
        <taxon>Streptophyta</taxon>
        <taxon>Embryophyta</taxon>
        <taxon>Tracheophyta</taxon>
        <taxon>Spermatophyta</taxon>
        <taxon>Magnoliopsida</taxon>
        <taxon>eudicotyledons</taxon>
        <taxon>Gunneridae</taxon>
        <taxon>Pentapetalae</taxon>
        <taxon>rosids</taxon>
        <taxon>fabids</taxon>
        <taxon>Fabales</taxon>
        <taxon>Fabaceae</taxon>
        <taxon>Papilionoideae</taxon>
        <taxon>50 kb inversion clade</taxon>
        <taxon>dalbergioids sensu lato</taxon>
        <taxon>Dalbergieae</taxon>
        <taxon>Pterocarpus clade</taxon>
        <taxon>Stylosanthes</taxon>
    </lineage>
</organism>